<keyword evidence="2" id="KW-0673">Quorum sensing</keyword>
<proteinExistence type="predicted"/>
<dbReference type="GO" id="GO:0008233">
    <property type="term" value="F:peptidase activity"/>
    <property type="evidence" value="ECO:0007669"/>
    <property type="project" value="UniProtKB-KW"/>
</dbReference>
<evidence type="ECO:0000256" key="8">
    <source>
        <dbReference type="SAM" id="Phobius"/>
    </source>
</evidence>
<name>I4D941_DESAJ</name>
<keyword evidence="3" id="KW-0645">Protease</keyword>
<keyword evidence="5" id="KW-0378">Hydrolase</keyword>
<keyword evidence="4 8" id="KW-0812">Transmembrane</keyword>
<sequence length="194" mass="21698">MNLSDLSNQISDTIVMETKLDNEKKEILSYAVETFILSITGTLLVVLTSYIFHVMIPALIATFFGGSLRRLSGGAHFNTPFKCLMSGAIIYTFIGFISEQAIRFELVQVKFGLPFILFCLITVGILAPVDSPGKPIRSKKLRRTLKILSIIFVLVVMVVLNFTQLNLLKVSSLLGITYQCITLFPIFNRKEVEL</sequence>
<evidence type="ECO:0000256" key="1">
    <source>
        <dbReference type="ARBA" id="ARBA00022475"/>
    </source>
</evidence>
<dbReference type="InterPro" id="IPR006741">
    <property type="entry name" value="AgrB"/>
</dbReference>
<evidence type="ECO:0000313" key="9">
    <source>
        <dbReference type="EMBL" id="AFM42315.1"/>
    </source>
</evidence>
<dbReference type="GO" id="GO:0016020">
    <property type="term" value="C:membrane"/>
    <property type="evidence" value="ECO:0007669"/>
    <property type="project" value="InterPro"/>
</dbReference>
<protein>
    <submittedName>
        <fullName evidence="9">Protein possibly involved in post-translational modification of quorum-sensing peptides</fullName>
    </submittedName>
</protein>
<dbReference type="eggNOG" id="COG4512">
    <property type="taxonomic scope" value="Bacteria"/>
</dbReference>
<dbReference type="KEGG" id="dai:Desaci_3425"/>
<dbReference type="Proteomes" id="UP000002892">
    <property type="component" value="Chromosome"/>
</dbReference>
<dbReference type="AlphaFoldDB" id="I4D941"/>
<keyword evidence="6 8" id="KW-1133">Transmembrane helix</keyword>
<dbReference type="RefSeq" id="WP_014828303.1">
    <property type="nucleotide sequence ID" value="NC_018068.1"/>
</dbReference>
<dbReference type="HOGENOM" id="CLU_098969_0_1_9"/>
<dbReference type="GO" id="GO:0006508">
    <property type="term" value="P:proteolysis"/>
    <property type="evidence" value="ECO:0007669"/>
    <property type="project" value="UniProtKB-KW"/>
</dbReference>
<evidence type="ECO:0000256" key="5">
    <source>
        <dbReference type="ARBA" id="ARBA00022801"/>
    </source>
</evidence>
<evidence type="ECO:0000256" key="4">
    <source>
        <dbReference type="ARBA" id="ARBA00022692"/>
    </source>
</evidence>
<feature type="transmembrane region" description="Helical" evidence="8">
    <location>
        <begin position="170"/>
        <end position="187"/>
    </location>
</feature>
<dbReference type="STRING" id="646529.Desaci_3425"/>
<dbReference type="GO" id="GO:0009372">
    <property type="term" value="P:quorum sensing"/>
    <property type="evidence" value="ECO:0007669"/>
    <property type="project" value="UniProtKB-KW"/>
</dbReference>
<dbReference type="SMART" id="SM00793">
    <property type="entry name" value="AgrB"/>
    <property type="match status" value="1"/>
</dbReference>
<feature type="transmembrane region" description="Helical" evidence="8">
    <location>
        <begin position="80"/>
        <end position="97"/>
    </location>
</feature>
<reference evidence="9 10" key="1">
    <citation type="journal article" date="2012" name="J. Bacteriol.">
        <title>Complete genome sequences of Desulfosporosinus orientis DSM765T, Desulfosporosinus youngiae DSM17734T, Desulfosporosinus meridiei DSM13257T, and Desulfosporosinus acidiphilus DSM22704T.</title>
        <authorList>
            <person name="Pester M."/>
            <person name="Brambilla E."/>
            <person name="Alazard D."/>
            <person name="Rattei T."/>
            <person name="Weinmaier T."/>
            <person name="Han J."/>
            <person name="Lucas S."/>
            <person name="Lapidus A."/>
            <person name="Cheng J.F."/>
            <person name="Goodwin L."/>
            <person name="Pitluck S."/>
            <person name="Peters L."/>
            <person name="Ovchinnikova G."/>
            <person name="Teshima H."/>
            <person name="Detter J.C."/>
            <person name="Han C.S."/>
            <person name="Tapia R."/>
            <person name="Land M.L."/>
            <person name="Hauser L."/>
            <person name="Kyrpides N.C."/>
            <person name="Ivanova N.N."/>
            <person name="Pagani I."/>
            <person name="Huntmann M."/>
            <person name="Wei C.L."/>
            <person name="Davenport K.W."/>
            <person name="Daligault H."/>
            <person name="Chain P.S."/>
            <person name="Chen A."/>
            <person name="Mavromatis K."/>
            <person name="Markowitz V."/>
            <person name="Szeto E."/>
            <person name="Mikhailova N."/>
            <person name="Pati A."/>
            <person name="Wagner M."/>
            <person name="Woyke T."/>
            <person name="Ollivier B."/>
            <person name="Klenk H.P."/>
            <person name="Spring S."/>
            <person name="Loy A."/>
        </authorList>
    </citation>
    <scope>NUCLEOTIDE SEQUENCE [LARGE SCALE GENOMIC DNA]</scope>
    <source>
        <strain evidence="10">DSM 22704 / JCM 16185 / SJ4</strain>
    </source>
</reference>
<keyword evidence="1" id="KW-1003">Cell membrane</keyword>
<dbReference type="EMBL" id="CP003639">
    <property type="protein sequence ID" value="AFM42315.1"/>
    <property type="molecule type" value="Genomic_DNA"/>
</dbReference>
<evidence type="ECO:0000256" key="6">
    <source>
        <dbReference type="ARBA" id="ARBA00022989"/>
    </source>
</evidence>
<evidence type="ECO:0000256" key="7">
    <source>
        <dbReference type="ARBA" id="ARBA00023136"/>
    </source>
</evidence>
<dbReference type="Pfam" id="PF04647">
    <property type="entry name" value="AgrB"/>
    <property type="match status" value="1"/>
</dbReference>
<keyword evidence="7 8" id="KW-0472">Membrane</keyword>
<organism evidence="9 10">
    <name type="scientific">Desulfosporosinus acidiphilus (strain DSM 22704 / JCM 16185 / SJ4)</name>
    <dbReference type="NCBI Taxonomy" id="646529"/>
    <lineage>
        <taxon>Bacteria</taxon>
        <taxon>Bacillati</taxon>
        <taxon>Bacillota</taxon>
        <taxon>Clostridia</taxon>
        <taxon>Eubacteriales</taxon>
        <taxon>Desulfitobacteriaceae</taxon>
        <taxon>Desulfosporosinus</taxon>
    </lineage>
</organism>
<feature type="transmembrane region" description="Helical" evidence="8">
    <location>
        <begin position="147"/>
        <end position="164"/>
    </location>
</feature>
<accession>I4D941</accession>
<evidence type="ECO:0000313" key="10">
    <source>
        <dbReference type="Proteomes" id="UP000002892"/>
    </source>
</evidence>
<feature type="transmembrane region" description="Helical" evidence="8">
    <location>
        <begin position="109"/>
        <end position="127"/>
    </location>
</feature>
<gene>
    <name evidence="9" type="ordered locus">Desaci_3425</name>
</gene>
<keyword evidence="10" id="KW-1185">Reference proteome</keyword>
<evidence type="ECO:0000256" key="2">
    <source>
        <dbReference type="ARBA" id="ARBA00022654"/>
    </source>
</evidence>
<evidence type="ECO:0000256" key="3">
    <source>
        <dbReference type="ARBA" id="ARBA00022670"/>
    </source>
</evidence>